<dbReference type="AlphaFoldDB" id="A0A3B3T6K1"/>
<evidence type="ECO:0000256" key="3">
    <source>
        <dbReference type="PROSITE-ProRule" id="PRU00191"/>
    </source>
</evidence>
<feature type="region of interest" description="Disordered" evidence="4">
    <location>
        <begin position="304"/>
        <end position="379"/>
    </location>
</feature>
<dbReference type="SUPFAM" id="SSF55550">
    <property type="entry name" value="SH2 domain"/>
    <property type="match status" value="1"/>
</dbReference>
<dbReference type="PROSITE" id="PS50001">
    <property type="entry name" value="SH2"/>
    <property type="match status" value="1"/>
</dbReference>
<dbReference type="InterPro" id="IPR001849">
    <property type="entry name" value="PH_domain"/>
</dbReference>
<keyword evidence="1" id="KW-0597">Phosphoprotein</keyword>
<name>A0A3B3T6K1_9TELE</name>
<evidence type="ECO:0000313" key="7">
    <source>
        <dbReference type="Ensembl" id="ENSPKIP00000038285.1"/>
    </source>
</evidence>
<dbReference type="InterPro" id="IPR036860">
    <property type="entry name" value="SH2_dom_sf"/>
</dbReference>
<evidence type="ECO:0000256" key="2">
    <source>
        <dbReference type="ARBA" id="ARBA00022999"/>
    </source>
</evidence>
<dbReference type="PANTHER" id="PTHR16186">
    <property type="entry name" value="SIGNAL-TRANSDUCING ADAPTOR PROTEIN-RELATED"/>
    <property type="match status" value="1"/>
</dbReference>
<dbReference type="InterPro" id="IPR000980">
    <property type="entry name" value="SH2"/>
</dbReference>
<dbReference type="SUPFAM" id="SSF50729">
    <property type="entry name" value="PH domain-like"/>
    <property type="match status" value="1"/>
</dbReference>
<dbReference type="SMART" id="SM00233">
    <property type="entry name" value="PH"/>
    <property type="match status" value="1"/>
</dbReference>
<keyword evidence="8" id="KW-1185">Reference proteome</keyword>
<feature type="domain" description="SH2" evidence="5">
    <location>
        <begin position="183"/>
        <end position="288"/>
    </location>
</feature>
<dbReference type="Ensembl" id="ENSPKIT00000019275.1">
    <property type="protein sequence ID" value="ENSPKIP00000038285.1"/>
    <property type="gene ID" value="ENSPKIG00000016089.1"/>
</dbReference>
<protein>
    <submittedName>
        <fullName evidence="7">Signal transducing adaptor family member 2b</fullName>
    </submittedName>
</protein>
<feature type="compositionally biased region" description="Polar residues" evidence="4">
    <location>
        <begin position="310"/>
        <end position="327"/>
    </location>
</feature>
<organism evidence="7 8">
    <name type="scientific">Paramormyrops kingsleyae</name>
    <dbReference type="NCBI Taxonomy" id="1676925"/>
    <lineage>
        <taxon>Eukaryota</taxon>
        <taxon>Metazoa</taxon>
        <taxon>Chordata</taxon>
        <taxon>Craniata</taxon>
        <taxon>Vertebrata</taxon>
        <taxon>Euteleostomi</taxon>
        <taxon>Actinopterygii</taxon>
        <taxon>Neopterygii</taxon>
        <taxon>Teleostei</taxon>
        <taxon>Osteoglossocephala</taxon>
        <taxon>Osteoglossomorpha</taxon>
        <taxon>Osteoglossiformes</taxon>
        <taxon>Mormyridae</taxon>
        <taxon>Paramormyrops</taxon>
    </lineage>
</organism>
<feature type="domain" description="PH" evidence="6">
    <location>
        <begin position="16"/>
        <end position="146"/>
    </location>
</feature>
<feature type="region of interest" description="Disordered" evidence="4">
    <location>
        <begin position="394"/>
        <end position="415"/>
    </location>
</feature>
<dbReference type="Proteomes" id="UP000261540">
    <property type="component" value="Unplaced"/>
</dbReference>
<dbReference type="STRING" id="1676925.ENSPKIP00000038285"/>
<dbReference type="InterPro" id="IPR039111">
    <property type="entry name" value="STAP1/STAP2"/>
</dbReference>
<keyword evidence="2 3" id="KW-0727">SH2 domain</keyword>
<evidence type="ECO:0000259" key="5">
    <source>
        <dbReference type="PROSITE" id="PS50001"/>
    </source>
</evidence>
<accession>A0A3B3T6K1</accession>
<evidence type="ECO:0000256" key="1">
    <source>
        <dbReference type="ARBA" id="ARBA00022553"/>
    </source>
</evidence>
<dbReference type="PANTHER" id="PTHR16186:SF11">
    <property type="entry name" value="SIGNAL-TRANSDUCING ADAPTOR PROTEIN 2"/>
    <property type="match status" value="1"/>
</dbReference>
<reference evidence="7" key="1">
    <citation type="submission" date="2025-08" db="UniProtKB">
        <authorList>
            <consortium name="Ensembl"/>
        </authorList>
    </citation>
    <scope>IDENTIFICATION</scope>
</reference>
<dbReference type="PROSITE" id="PS50003">
    <property type="entry name" value="PH_DOMAIN"/>
    <property type="match status" value="1"/>
</dbReference>
<feature type="compositionally biased region" description="Low complexity" evidence="4">
    <location>
        <begin position="397"/>
        <end position="414"/>
    </location>
</feature>
<evidence type="ECO:0000256" key="4">
    <source>
        <dbReference type="SAM" id="MobiDB-lite"/>
    </source>
</evidence>
<evidence type="ECO:0000313" key="8">
    <source>
        <dbReference type="Proteomes" id="UP000261540"/>
    </source>
</evidence>
<proteinExistence type="predicted"/>
<dbReference type="InterPro" id="IPR011993">
    <property type="entry name" value="PH-like_dom_sf"/>
</dbReference>
<dbReference type="Gene3D" id="3.30.505.10">
    <property type="entry name" value="SH2 domain"/>
    <property type="match status" value="1"/>
</dbReference>
<reference evidence="7" key="2">
    <citation type="submission" date="2025-09" db="UniProtKB">
        <authorList>
            <consortium name="Ensembl"/>
        </authorList>
    </citation>
    <scope>IDENTIFICATION</scope>
</reference>
<dbReference type="GeneTree" id="ENSGT00530000063841"/>
<dbReference type="GO" id="GO:0035591">
    <property type="term" value="F:signaling adaptor activity"/>
    <property type="evidence" value="ECO:0007669"/>
    <property type="project" value="InterPro"/>
</dbReference>
<dbReference type="Gene3D" id="2.30.29.30">
    <property type="entry name" value="Pleckstrin-homology domain (PH domain)/Phosphotyrosine-binding domain (PTB)"/>
    <property type="match status" value="1"/>
</dbReference>
<sequence length="452" mass="50336">MANPQSKQQQSQQIPHCYYEGYLEKRSAKEKVSQRLWASLCGNTLFFYNTIKDAEVSVKCSEEWRLDHGRHDVNGVMMLAVSCPLMQYVDRIDLDGFVSLLDDNSRDRNLEAARFQLRTKEGEFKITVPTLENRELWKGFIHAVAELSLPSTLNLLPGQVHMLQEVVEKERERQLSAAVQENLYLSLVADMPPCFHEVSRREAMSLLEKYPDCGNMLLRPSKDGSMAVTTRQDLNGSVFHHYRVIRRPEGGFVINLETPIPCASLYEVIKCLEEKTSGVLQPFILDNIYNDNITLVQQNDENGEKKLQPITGSPSLKTPPSGNQKPTVSPDAKSFSRRCNDGSNEMQESRHPACASVGPSKTVNAKESKSIHTGSGKRAPMPLPKFVRKFVSPVQDSLPSNSSSEDQSSGESASPVPCDAVIQGCSTSSLPLHGFSFTVFFVPCSPSTCFIS</sequence>
<evidence type="ECO:0000259" key="6">
    <source>
        <dbReference type="PROSITE" id="PS50003"/>
    </source>
</evidence>